<evidence type="ECO:0000256" key="9">
    <source>
        <dbReference type="SAM" id="MobiDB-lite"/>
    </source>
</evidence>
<proteinExistence type="predicted"/>
<feature type="region of interest" description="Disordered" evidence="9">
    <location>
        <begin position="1"/>
        <end position="21"/>
    </location>
</feature>
<keyword evidence="4" id="KW-0479">Metal-binding</keyword>
<organism evidence="11">
    <name type="scientific">Homalodisca liturata</name>
    <dbReference type="NCBI Taxonomy" id="320908"/>
    <lineage>
        <taxon>Eukaryota</taxon>
        <taxon>Metazoa</taxon>
        <taxon>Ecdysozoa</taxon>
        <taxon>Arthropoda</taxon>
        <taxon>Hexapoda</taxon>
        <taxon>Insecta</taxon>
        <taxon>Pterygota</taxon>
        <taxon>Neoptera</taxon>
        <taxon>Paraneoptera</taxon>
        <taxon>Hemiptera</taxon>
        <taxon>Auchenorrhyncha</taxon>
        <taxon>Membracoidea</taxon>
        <taxon>Cicadellidae</taxon>
        <taxon>Cicadellinae</taxon>
        <taxon>Proconiini</taxon>
        <taxon>Homalodisca</taxon>
    </lineage>
</organism>
<comment type="catalytic activity">
    <reaction evidence="1">
        <text>S-ubiquitinyl-[E2 ubiquitin-conjugating enzyme]-L-cysteine + [acceptor protein]-L-lysine = [E2 ubiquitin-conjugating enzyme]-L-cysteine + N(6)-ubiquitinyl-[acceptor protein]-L-lysine.</text>
        <dbReference type="EC" id="2.3.2.27"/>
    </reaction>
</comment>
<evidence type="ECO:0000256" key="6">
    <source>
        <dbReference type="ARBA" id="ARBA00022786"/>
    </source>
</evidence>
<keyword evidence="7" id="KW-0862">Zinc</keyword>
<evidence type="ECO:0000259" key="10">
    <source>
        <dbReference type="PROSITE" id="PS50089"/>
    </source>
</evidence>
<evidence type="ECO:0000313" key="11">
    <source>
        <dbReference type="EMBL" id="JAS82219.1"/>
    </source>
</evidence>
<keyword evidence="5 8" id="KW-0863">Zinc-finger</keyword>
<evidence type="ECO:0000256" key="1">
    <source>
        <dbReference type="ARBA" id="ARBA00000900"/>
    </source>
</evidence>
<evidence type="ECO:0000256" key="2">
    <source>
        <dbReference type="ARBA" id="ARBA00012483"/>
    </source>
</evidence>
<evidence type="ECO:0000256" key="3">
    <source>
        <dbReference type="ARBA" id="ARBA00022679"/>
    </source>
</evidence>
<dbReference type="PROSITE" id="PS50089">
    <property type="entry name" value="ZF_RING_2"/>
    <property type="match status" value="1"/>
</dbReference>
<dbReference type="SUPFAM" id="SSF57850">
    <property type="entry name" value="RING/U-box"/>
    <property type="match status" value="1"/>
</dbReference>
<evidence type="ECO:0000256" key="7">
    <source>
        <dbReference type="ARBA" id="ARBA00022833"/>
    </source>
</evidence>
<evidence type="ECO:0000256" key="5">
    <source>
        <dbReference type="ARBA" id="ARBA00022771"/>
    </source>
</evidence>
<keyword evidence="3" id="KW-0808">Transferase</keyword>
<dbReference type="Gene3D" id="3.30.40.10">
    <property type="entry name" value="Zinc/RING finger domain, C3HC4 (zinc finger)"/>
    <property type="match status" value="1"/>
</dbReference>
<sequence length="203" mass="23233">RQDSADLSNPAPTPPQRNTPLHRYLDRLTSGLRTEPIRINLTGPQFAARLGNGSPYFIFMAYYTDPVSGTTHTESLPFAFPLMVGPEIYRAFSADRPSTFRIYHLDIDLVFSVEHDGHHDFIKKAKLRRKVRSILKQQKPYTYDGSGEKKSCCICLSEYKKKQKLRRLGCGHDFHMKCVDNWLLKGDAVCPVCRHDFVDIATK</sequence>
<dbReference type="PANTHER" id="PTHR22937">
    <property type="entry name" value="E3 UBIQUITIN-PROTEIN LIGASE RNF165"/>
    <property type="match status" value="1"/>
</dbReference>
<name>A0A1B6I5M0_9HEMI</name>
<reference evidence="11" key="1">
    <citation type="submission" date="2015-11" db="EMBL/GenBank/DDBJ databases">
        <title>De novo transcriptome assembly of four potential Pierce s Disease insect vectors from Arizona vineyards.</title>
        <authorList>
            <person name="Tassone E.E."/>
        </authorList>
    </citation>
    <scope>NUCLEOTIDE SEQUENCE</scope>
</reference>
<feature type="non-terminal residue" evidence="11">
    <location>
        <position position="1"/>
    </location>
</feature>
<dbReference type="SMART" id="SM00184">
    <property type="entry name" value="RING"/>
    <property type="match status" value="1"/>
</dbReference>
<dbReference type="Pfam" id="PF13639">
    <property type="entry name" value="zf-RING_2"/>
    <property type="match status" value="1"/>
</dbReference>
<accession>A0A1B6I5M0</accession>
<gene>
    <name evidence="11" type="ORF">g.8678</name>
</gene>
<protein>
    <recommendedName>
        <fullName evidence="2">RING-type E3 ubiquitin transferase</fullName>
        <ecNumber evidence="2">2.3.2.27</ecNumber>
    </recommendedName>
</protein>
<feature type="domain" description="RING-type" evidence="10">
    <location>
        <begin position="152"/>
        <end position="194"/>
    </location>
</feature>
<evidence type="ECO:0000256" key="4">
    <source>
        <dbReference type="ARBA" id="ARBA00022723"/>
    </source>
</evidence>
<keyword evidence="6" id="KW-0833">Ubl conjugation pathway</keyword>
<dbReference type="InterPro" id="IPR045191">
    <property type="entry name" value="MBR1/2-like"/>
</dbReference>
<evidence type="ECO:0000256" key="8">
    <source>
        <dbReference type="PROSITE-ProRule" id="PRU00175"/>
    </source>
</evidence>
<dbReference type="EC" id="2.3.2.27" evidence="2"/>
<dbReference type="GO" id="GO:0061630">
    <property type="term" value="F:ubiquitin protein ligase activity"/>
    <property type="evidence" value="ECO:0007669"/>
    <property type="project" value="UniProtKB-EC"/>
</dbReference>
<dbReference type="InterPro" id="IPR001841">
    <property type="entry name" value="Znf_RING"/>
</dbReference>
<dbReference type="EMBL" id="GECU01025487">
    <property type="protein sequence ID" value="JAS82219.1"/>
    <property type="molecule type" value="Transcribed_RNA"/>
</dbReference>
<dbReference type="PANTHER" id="PTHR22937:SF224">
    <property type="entry name" value="E3 UBIQUITIN-PROTEIN LIGASE MBR1-RELATED"/>
    <property type="match status" value="1"/>
</dbReference>
<dbReference type="AlphaFoldDB" id="A0A1B6I5M0"/>
<dbReference type="InterPro" id="IPR013083">
    <property type="entry name" value="Znf_RING/FYVE/PHD"/>
</dbReference>
<dbReference type="GO" id="GO:0008270">
    <property type="term" value="F:zinc ion binding"/>
    <property type="evidence" value="ECO:0007669"/>
    <property type="project" value="UniProtKB-KW"/>
</dbReference>